<keyword evidence="5" id="KW-0336">GPI-anchor</keyword>
<sequence>METRMITLKQIVLTLLLCITQVIGIQLDTSSKDSICDATSLIQDGMLDYYDGTRNGGIVGMFQSPYYWWQAGEAFGGMIDNWYFCNNNTYENLIYDALIAQTGDHYDYMPGNQTMVEGNDDQGVWALTVMGAVERNFTNPTGGRPGWLAMVQAVFNQMYSRWDTGACGGGLRWQIFTWNSGYNYKNTISNACLFQIAARLGRYTGNTTYLDIAEKVFNWLVEVEYVVLKDQGNVFDGAETDDNCSNIIRFEWSYNHGVVLGGLAYMYNATNGSSTWETRVQQILGGAQEYFFNDSIMYESTCQRGSTITCNNDQRSFKSIFSRMLGLTSVLVPSTSSSIDNLLRASAEGAAGSCTGGYDGHTCGLSWLTSSNDGIYGLGEQMSALEVMQNLLIHDKPPPFKTDNGGSSSGDASAGLNTTTTNVLRNELDITTSDRAGAAVVTAVILLVLIGGSIWMLF</sequence>
<dbReference type="GO" id="GO:0009272">
    <property type="term" value="P:fungal-type cell wall biogenesis"/>
    <property type="evidence" value="ECO:0007669"/>
    <property type="project" value="TreeGrafter"/>
</dbReference>
<reference evidence="18 19" key="1">
    <citation type="submission" date="2020-07" db="EMBL/GenBank/DDBJ databases">
        <title>The yeast mating-type switching endonuclease HO is a domesticated member of an unorthodox homing genetic element family.</title>
        <authorList>
            <person name="Coughlan A.Y."/>
            <person name="Lombardi L."/>
            <person name="Braun-Galleani S."/>
            <person name="Martos A.R."/>
            <person name="Galeote V."/>
            <person name="Bigey F."/>
            <person name="Dequin S."/>
            <person name="Byrne K.P."/>
            <person name="Wolfe K.H."/>
        </authorList>
    </citation>
    <scope>NUCLEOTIDE SEQUENCE [LARGE SCALE GENOMIC DNA]</scope>
    <source>
        <strain evidence="18 19">NRRL Y-6702</strain>
    </source>
</reference>
<evidence type="ECO:0000256" key="6">
    <source>
        <dbReference type="ARBA" id="ARBA00022729"/>
    </source>
</evidence>
<evidence type="ECO:0000256" key="16">
    <source>
        <dbReference type="SAM" id="Phobius"/>
    </source>
</evidence>
<dbReference type="SUPFAM" id="SSF48208">
    <property type="entry name" value="Six-hairpin glycosidases"/>
    <property type="match status" value="1"/>
</dbReference>
<dbReference type="GeneID" id="59237345"/>
<dbReference type="EMBL" id="CP058609">
    <property type="protein sequence ID" value="QLG73586.1"/>
    <property type="molecule type" value="Genomic_DNA"/>
</dbReference>
<evidence type="ECO:0000256" key="3">
    <source>
        <dbReference type="ARBA" id="ARBA00009699"/>
    </source>
</evidence>
<dbReference type="InterPro" id="IPR008928">
    <property type="entry name" value="6-hairpin_glycosidase_sf"/>
</dbReference>
<keyword evidence="16" id="KW-0812">Transmembrane</keyword>
<dbReference type="GO" id="GO:0098552">
    <property type="term" value="C:side of membrane"/>
    <property type="evidence" value="ECO:0007669"/>
    <property type="project" value="UniProtKB-KW"/>
</dbReference>
<keyword evidence="11 14" id="KW-0326">Glycosidase</keyword>
<name>A0A7H9B5E0_ZYGMR</name>
<evidence type="ECO:0000256" key="2">
    <source>
        <dbReference type="ARBA" id="ARBA00004609"/>
    </source>
</evidence>
<dbReference type="InterPro" id="IPR005198">
    <property type="entry name" value="Glyco_hydro_76"/>
</dbReference>
<evidence type="ECO:0000256" key="15">
    <source>
        <dbReference type="SAM" id="MobiDB-lite"/>
    </source>
</evidence>
<keyword evidence="8 16" id="KW-0472">Membrane</keyword>
<dbReference type="GO" id="GO:0016052">
    <property type="term" value="P:carbohydrate catabolic process"/>
    <property type="evidence" value="ECO:0007669"/>
    <property type="project" value="InterPro"/>
</dbReference>
<evidence type="ECO:0000313" key="19">
    <source>
        <dbReference type="Proteomes" id="UP000509704"/>
    </source>
</evidence>
<dbReference type="KEGG" id="zmk:HG535_0F00960"/>
<dbReference type="Pfam" id="PF03663">
    <property type="entry name" value="Glyco_hydro_76"/>
    <property type="match status" value="1"/>
</dbReference>
<dbReference type="AlphaFoldDB" id="A0A7H9B5E0"/>
<feature type="chain" id="PRO_5029011200" description="Mannan endo-1,6-alpha-mannosidase" evidence="17">
    <location>
        <begin position="25"/>
        <end position="458"/>
    </location>
</feature>
<dbReference type="PANTHER" id="PTHR12145:SF21">
    <property type="entry name" value="MANNAN ENDO-1,6-ALPHA-MANNOSIDASE DFG5"/>
    <property type="match status" value="1"/>
</dbReference>
<evidence type="ECO:0000256" key="5">
    <source>
        <dbReference type="ARBA" id="ARBA00022622"/>
    </source>
</evidence>
<evidence type="ECO:0000256" key="17">
    <source>
        <dbReference type="SAM" id="SignalP"/>
    </source>
</evidence>
<dbReference type="RefSeq" id="XP_037145312.1">
    <property type="nucleotide sequence ID" value="XM_037289417.1"/>
</dbReference>
<evidence type="ECO:0000256" key="1">
    <source>
        <dbReference type="ARBA" id="ARBA00001452"/>
    </source>
</evidence>
<keyword evidence="12" id="KW-0961">Cell wall biogenesis/degradation</keyword>
<comment type="similarity">
    <text evidence="3 14">Belongs to the glycosyl hydrolase 76 family.</text>
</comment>
<evidence type="ECO:0000256" key="8">
    <source>
        <dbReference type="ARBA" id="ARBA00023136"/>
    </source>
</evidence>
<keyword evidence="9" id="KW-0325">Glycoprotein</keyword>
<dbReference type="InterPro" id="IPR014480">
    <property type="entry name" value="Mannan-1_6-alpha_mannosidase"/>
</dbReference>
<keyword evidence="6 17" id="KW-0732">Signal</keyword>
<dbReference type="EC" id="3.2.1.101" evidence="4 14"/>
<dbReference type="PANTHER" id="PTHR12145">
    <property type="entry name" value="MANNAN ENDO-1,6-ALPHA-MANNOSIDASE DCW1"/>
    <property type="match status" value="1"/>
</dbReference>
<organism evidence="18 19">
    <name type="scientific">Zygotorulaspora mrakii</name>
    <name type="common">Zygosaccharomyces mrakii</name>
    <dbReference type="NCBI Taxonomy" id="42260"/>
    <lineage>
        <taxon>Eukaryota</taxon>
        <taxon>Fungi</taxon>
        <taxon>Dikarya</taxon>
        <taxon>Ascomycota</taxon>
        <taxon>Saccharomycotina</taxon>
        <taxon>Saccharomycetes</taxon>
        <taxon>Saccharomycetales</taxon>
        <taxon>Saccharomycetaceae</taxon>
        <taxon>Zygotorulaspora</taxon>
    </lineage>
</organism>
<evidence type="ECO:0000256" key="9">
    <source>
        <dbReference type="ARBA" id="ARBA00023180"/>
    </source>
</evidence>
<evidence type="ECO:0000256" key="13">
    <source>
        <dbReference type="ARBA" id="ARBA00054068"/>
    </source>
</evidence>
<feature type="signal peptide" evidence="17">
    <location>
        <begin position="1"/>
        <end position="24"/>
    </location>
</feature>
<evidence type="ECO:0000313" key="18">
    <source>
        <dbReference type="EMBL" id="QLG73586.1"/>
    </source>
</evidence>
<dbReference type="Gene3D" id="1.50.10.20">
    <property type="match status" value="1"/>
</dbReference>
<evidence type="ECO:0000256" key="10">
    <source>
        <dbReference type="ARBA" id="ARBA00023288"/>
    </source>
</evidence>
<keyword evidence="7 14" id="KW-0378">Hydrolase</keyword>
<feature type="compositionally biased region" description="Low complexity" evidence="15">
    <location>
        <begin position="405"/>
        <end position="415"/>
    </location>
</feature>
<dbReference type="GO" id="GO:0071555">
    <property type="term" value="P:cell wall organization"/>
    <property type="evidence" value="ECO:0007669"/>
    <property type="project" value="UniProtKB-KW"/>
</dbReference>
<gene>
    <name evidence="18" type="ORF">HG535_0F00960</name>
</gene>
<keyword evidence="19" id="KW-1185">Reference proteome</keyword>
<evidence type="ECO:0000256" key="14">
    <source>
        <dbReference type="PIRNR" id="PIRNR016302"/>
    </source>
</evidence>
<evidence type="ECO:0000256" key="7">
    <source>
        <dbReference type="ARBA" id="ARBA00022801"/>
    </source>
</evidence>
<feature type="region of interest" description="Disordered" evidence="15">
    <location>
        <begin position="398"/>
        <end position="417"/>
    </location>
</feature>
<dbReference type="PIRSF" id="PIRSF016302">
    <property type="entry name" value="Man_a_manosd"/>
    <property type="match status" value="1"/>
</dbReference>
<evidence type="ECO:0000256" key="4">
    <source>
        <dbReference type="ARBA" id="ARBA00012350"/>
    </source>
</evidence>
<accession>A0A7H9B5E0</accession>
<proteinExistence type="inferred from homology"/>
<dbReference type="GO" id="GO:0008496">
    <property type="term" value="F:mannan endo-1,6-alpha-mannosidase activity"/>
    <property type="evidence" value="ECO:0007669"/>
    <property type="project" value="UniProtKB-UniRule"/>
</dbReference>
<comment type="catalytic activity">
    <reaction evidence="1 14">
        <text>Random hydrolysis of (1-&gt;6)-alpha-D-mannosidic linkages in unbranched (1-&gt;6)-mannans.</text>
        <dbReference type="EC" id="3.2.1.101"/>
    </reaction>
</comment>
<dbReference type="OrthoDB" id="4187847at2759"/>
<dbReference type="FunFam" id="1.50.10.20:FF:000006">
    <property type="entry name" value="Mannan endo-1,6-alpha-mannosidase"/>
    <property type="match status" value="1"/>
</dbReference>
<dbReference type="GO" id="GO:0007117">
    <property type="term" value="P:budding cell bud growth"/>
    <property type="evidence" value="ECO:0007669"/>
    <property type="project" value="TreeGrafter"/>
</dbReference>
<dbReference type="Proteomes" id="UP000509704">
    <property type="component" value="Chromosome 6"/>
</dbReference>
<feature type="transmembrane region" description="Helical" evidence="16">
    <location>
        <begin position="436"/>
        <end position="457"/>
    </location>
</feature>
<keyword evidence="16" id="KW-1133">Transmembrane helix</keyword>
<evidence type="ECO:0000256" key="11">
    <source>
        <dbReference type="ARBA" id="ARBA00023295"/>
    </source>
</evidence>
<protein>
    <recommendedName>
        <fullName evidence="4 14">Mannan endo-1,6-alpha-mannosidase</fullName>
        <ecNumber evidence="4 14">3.2.1.101</ecNumber>
    </recommendedName>
</protein>
<evidence type="ECO:0000256" key="12">
    <source>
        <dbReference type="ARBA" id="ARBA00023316"/>
    </source>
</evidence>
<comment type="function">
    <text evidence="13">Required for normal synthesis of the cell wall.</text>
</comment>
<dbReference type="GO" id="GO:0005886">
    <property type="term" value="C:plasma membrane"/>
    <property type="evidence" value="ECO:0007669"/>
    <property type="project" value="UniProtKB-SubCell"/>
</dbReference>
<comment type="subcellular location">
    <subcellularLocation>
        <location evidence="2">Cell membrane</location>
        <topology evidence="2">Lipid-anchor</topology>
        <topology evidence="2">GPI-anchor</topology>
    </subcellularLocation>
</comment>
<keyword evidence="10" id="KW-0449">Lipoprotein</keyword>